<dbReference type="Proteomes" id="UP001165368">
    <property type="component" value="Unassembled WGS sequence"/>
</dbReference>
<proteinExistence type="predicted"/>
<dbReference type="Gene3D" id="3.30.70.100">
    <property type="match status" value="1"/>
</dbReference>
<dbReference type="PROSITE" id="PS50846">
    <property type="entry name" value="HMA_2"/>
    <property type="match status" value="1"/>
</dbReference>
<feature type="domain" description="HMA" evidence="1">
    <location>
        <begin position="1"/>
        <end position="57"/>
    </location>
</feature>
<accession>A0ABS9L5P8</accession>
<organism evidence="2 3">
    <name type="scientific">Arthrobacter hankyongi</name>
    <dbReference type="NCBI Taxonomy" id="2904801"/>
    <lineage>
        <taxon>Bacteria</taxon>
        <taxon>Bacillati</taxon>
        <taxon>Actinomycetota</taxon>
        <taxon>Actinomycetes</taxon>
        <taxon>Micrococcales</taxon>
        <taxon>Micrococcaceae</taxon>
        <taxon>Arthrobacter</taxon>
    </lineage>
</organism>
<dbReference type="CDD" id="cd00371">
    <property type="entry name" value="HMA"/>
    <property type="match status" value="1"/>
</dbReference>
<protein>
    <submittedName>
        <fullName evidence="2">Cation transporter</fullName>
    </submittedName>
</protein>
<name>A0ABS9L5P8_9MICC</name>
<evidence type="ECO:0000313" key="3">
    <source>
        <dbReference type="Proteomes" id="UP001165368"/>
    </source>
</evidence>
<dbReference type="SUPFAM" id="SSF55008">
    <property type="entry name" value="HMA, heavy metal-associated domain"/>
    <property type="match status" value="1"/>
</dbReference>
<comment type="caution">
    <text evidence="2">The sequence shown here is derived from an EMBL/GenBank/DDBJ whole genome shotgun (WGS) entry which is preliminary data.</text>
</comment>
<dbReference type="Pfam" id="PF00403">
    <property type="entry name" value="HMA"/>
    <property type="match status" value="1"/>
</dbReference>
<dbReference type="EMBL" id="JAKLTQ010000004">
    <property type="protein sequence ID" value="MCG2621913.1"/>
    <property type="molecule type" value="Genomic_DNA"/>
</dbReference>
<gene>
    <name evidence="2" type="ORF">LVY72_08275</name>
</gene>
<evidence type="ECO:0000259" key="1">
    <source>
        <dbReference type="PROSITE" id="PS50846"/>
    </source>
</evidence>
<evidence type="ECO:0000313" key="2">
    <source>
        <dbReference type="EMBL" id="MCG2621913.1"/>
    </source>
</evidence>
<reference evidence="2" key="1">
    <citation type="submission" date="2022-01" db="EMBL/GenBank/DDBJ databases">
        <authorList>
            <person name="Jo J.-H."/>
            <person name="Im W.-T."/>
        </authorList>
    </citation>
    <scope>NUCLEOTIDE SEQUENCE</scope>
    <source>
        <strain evidence="2">I2-34</strain>
    </source>
</reference>
<dbReference type="InterPro" id="IPR036163">
    <property type="entry name" value="HMA_dom_sf"/>
</dbReference>
<sequence>MSCGHCEAAVTGEISRLAGVRSVRVDLATGTVTVASDRPLARADVAAAVDEAGYTLA</sequence>
<dbReference type="InterPro" id="IPR006121">
    <property type="entry name" value="HMA_dom"/>
</dbReference>
<keyword evidence="3" id="KW-1185">Reference proteome</keyword>